<dbReference type="PANTHER" id="PTHR11741:SF0">
    <property type="entry name" value="ELONGATION FACTOR TS, MITOCHONDRIAL"/>
    <property type="match status" value="1"/>
</dbReference>
<dbReference type="NCBIfam" id="TIGR00116">
    <property type="entry name" value="tsf"/>
    <property type="match status" value="2"/>
</dbReference>
<evidence type="ECO:0000256" key="7">
    <source>
        <dbReference type="RuleBase" id="RU000643"/>
    </source>
</evidence>
<dbReference type="AlphaFoldDB" id="A0A1H7S513"/>
<gene>
    <name evidence="5" type="primary">tsf</name>
    <name evidence="9" type="ORF">SAMN05444354_107308</name>
</gene>
<evidence type="ECO:0000256" key="1">
    <source>
        <dbReference type="ARBA" id="ARBA00005532"/>
    </source>
</evidence>
<keyword evidence="4 5" id="KW-0648">Protein biosynthesis</keyword>
<dbReference type="PROSITE" id="PS01126">
    <property type="entry name" value="EF_TS_1"/>
    <property type="match status" value="1"/>
</dbReference>
<dbReference type="EMBL" id="FOAP01000007">
    <property type="protein sequence ID" value="SEL67346.1"/>
    <property type="molecule type" value="Genomic_DNA"/>
</dbReference>
<dbReference type="GO" id="GO:0003746">
    <property type="term" value="F:translation elongation factor activity"/>
    <property type="evidence" value="ECO:0007669"/>
    <property type="project" value="UniProtKB-UniRule"/>
</dbReference>
<dbReference type="InterPro" id="IPR001816">
    <property type="entry name" value="Transl_elong_EFTs/EF1B"/>
</dbReference>
<dbReference type="InterPro" id="IPR018101">
    <property type="entry name" value="Transl_elong_Ts_CS"/>
</dbReference>
<dbReference type="InterPro" id="IPR014039">
    <property type="entry name" value="Transl_elong_EFTs/EF1B_dimer"/>
</dbReference>
<sequence>MAPDTRGLEKNMAEVSATMVKELREKTGAGMMDCKKALAETGGDFVKAEEWLRKKGIAKAGSKEGRVAAEGIISTYVHSGRIGVMVEVNCETDFVARNEDFQALAKDVAMHIAAASPQYVRREEIPSDVLEKEKEIQRAQLKEAGKPEAMWEKILVGKIEKYYETVCLVDQFWVKDDKKRMHEMITERAAKIGEKVSVRRFARFVVGEGIEKKKDDLAAEVAKTLGTAQA</sequence>
<dbReference type="Pfam" id="PF00889">
    <property type="entry name" value="EF_TS"/>
    <property type="match status" value="1"/>
</dbReference>
<evidence type="ECO:0000313" key="9">
    <source>
        <dbReference type="EMBL" id="SEL67346.1"/>
    </source>
</evidence>
<name>A0A1H7S513_STIAU</name>
<keyword evidence="5" id="KW-0963">Cytoplasm</keyword>
<evidence type="ECO:0000313" key="10">
    <source>
        <dbReference type="Proteomes" id="UP000182719"/>
    </source>
</evidence>
<reference evidence="10" key="1">
    <citation type="submission" date="2016-10" db="EMBL/GenBank/DDBJ databases">
        <authorList>
            <person name="Varghese N."/>
            <person name="Submissions S."/>
        </authorList>
    </citation>
    <scope>NUCLEOTIDE SEQUENCE [LARGE SCALE GENOMIC DNA]</scope>
    <source>
        <strain evidence="10">DSM 17044</strain>
    </source>
</reference>
<dbReference type="CDD" id="cd14275">
    <property type="entry name" value="UBA_EF-Ts"/>
    <property type="match status" value="1"/>
</dbReference>
<evidence type="ECO:0000256" key="4">
    <source>
        <dbReference type="ARBA" id="ARBA00022917"/>
    </source>
</evidence>
<keyword evidence="3 5" id="KW-0251">Elongation factor</keyword>
<dbReference type="GO" id="GO:0005737">
    <property type="term" value="C:cytoplasm"/>
    <property type="evidence" value="ECO:0007669"/>
    <property type="project" value="UniProtKB-SubCell"/>
</dbReference>
<dbReference type="Gene3D" id="1.10.286.20">
    <property type="match status" value="1"/>
</dbReference>
<evidence type="ECO:0000256" key="6">
    <source>
        <dbReference type="RuleBase" id="RU000642"/>
    </source>
</evidence>
<evidence type="ECO:0000259" key="8">
    <source>
        <dbReference type="Pfam" id="PF00889"/>
    </source>
</evidence>
<dbReference type="PROSITE" id="PS01127">
    <property type="entry name" value="EF_TS_2"/>
    <property type="match status" value="1"/>
</dbReference>
<evidence type="ECO:0000256" key="3">
    <source>
        <dbReference type="ARBA" id="ARBA00022768"/>
    </source>
</evidence>
<dbReference type="SUPFAM" id="SSF46934">
    <property type="entry name" value="UBA-like"/>
    <property type="match status" value="1"/>
</dbReference>
<dbReference type="Pfam" id="PF25025">
    <property type="entry name" value="EF-Ts_N"/>
    <property type="match status" value="1"/>
</dbReference>
<proteinExistence type="inferred from homology"/>
<comment type="similarity">
    <text evidence="1 5 6">Belongs to the EF-Ts family.</text>
</comment>
<evidence type="ECO:0000256" key="2">
    <source>
        <dbReference type="ARBA" id="ARBA00016956"/>
    </source>
</evidence>
<dbReference type="SUPFAM" id="SSF54713">
    <property type="entry name" value="Elongation factor Ts (EF-Ts), dimerisation domain"/>
    <property type="match status" value="1"/>
</dbReference>
<dbReference type="PANTHER" id="PTHR11741">
    <property type="entry name" value="ELONGATION FACTOR TS"/>
    <property type="match status" value="1"/>
</dbReference>
<feature type="domain" description="Translation elongation factor EFTs/EF1B dimerisation" evidence="8">
    <location>
        <begin position="103"/>
        <end position="208"/>
    </location>
</feature>
<dbReference type="Proteomes" id="UP000182719">
    <property type="component" value="Unassembled WGS sequence"/>
</dbReference>
<dbReference type="FunFam" id="1.10.8.10:FF:000001">
    <property type="entry name" value="Elongation factor Ts"/>
    <property type="match status" value="1"/>
</dbReference>
<feature type="region of interest" description="Involved in Mg(2+) ion dislocation from EF-Tu" evidence="5">
    <location>
        <begin position="92"/>
        <end position="95"/>
    </location>
</feature>
<dbReference type="InterPro" id="IPR036402">
    <property type="entry name" value="EF-Ts_dimer_sf"/>
</dbReference>
<keyword evidence="10" id="KW-1185">Reference proteome</keyword>
<dbReference type="InterPro" id="IPR009060">
    <property type="entry name" value="UBA-like_sf"/>
</dbReference>
<evidence type="ECO:0000256" key="5">
    <source>
        <dbReference type="HAMAP-Rule" id="MF_00050"/>
    </source>
</evidence>
<dbReference type="HAMAP" id="MF_00050">
    <property type="entry name" value="EF_Ts"/>
    <property type="match status" value="1"/>
</dbReference>
<comment type="function">
    <text evidence="5 6">Associates with the EF-Tu.GDP complex and induces the exchange of GDP to GTP. It remains bound to the aminoacyl-tRNA.EF-Tu.GTP complex up to the GTP hydrolysis stage on the ribosome.</text>
</comment>
<dbReference type="Gene3D" id="1.10.8.10">
    <property type="entry name" value="DNA helicase RuvA subunit, C-terminal domain"/>
    <property type="match status" value="1"/>
</dbReference>
<dbReference type="Gene3D" id="3.30.479.20">
    <property type="entry name" value="Elongation factor Ts, dimerisation domain"/>
    <property type="match status" value="1"/>
</dbReference>
<accession>A0A1H7S513</accession>
<comment type="subcellular location">
    <subcellularLocation>
        <location evidence="5 7">Cytoplasm</location>
    </subcellularLocation>
</comment>
<dbReference type="FunFam" id="1.10.286.20:FF:000001">
    <property type="entry name" value="Elongation factor Ts"/>
    <property type="match status" value="1"/>
</dbReference>
<organism evidence="9 10">
    <name type="scientific">Stigmatella aurantiaca</name>
    <dbReference type="NCBI Taxonomy" id="41"/>
    <lineage>
        <taxon>Bacteria</taxon>
        <taxon>Pseudomonadati</taxon>
        <taxon>Myxococcota</taxon>
        <taxon>Myxococcia</taxon>
        <taxon>Myxococcales</taxon>
        <taxon>Cystobacterineae</taxon>
        <taxon>Archangiaceae</taxon>
        <taxon>Stigmatella</taxon>
    </lineage>
</organism>
<protein>
    <recommendedName>
        <fullName evidence="2 5">Elongation factor Ts</fullName>
        <shortName evidence="5">EF-Ts</shortName>
    </recommendedName>
</protein>